<dbReference type="OrthoDB" id="9806270at2759"/>
<dbReference type="Pfam" id="PF02093">
    <property type="entry name" value="Gag_p30"/>
    <property type="match status" value="1"/>
</dbReference>
<dbReference type="Proteomes" id="UP000515202">
    <property type="component" value="Unplaced"/>
</dbReference>
<evidence type="ECO:0000259" key="7">
    <source>
        <dbReference type="Pfam" id="PF18697"/>
    </source>
</evidence>
<organism evidence="8 9">
    <name type="scientific">Pteropus vampyrus</name>
    <name type="common">Large flying fox</name>
    <dbReference type="NCBI Taxonomy" id="132908"/>
    <lineage>
        <taxon>Eukaryota</taxon>
        <taxon>Metazoa</taxon>
        <taxon>Chordata</taxon>
        <taxon>Craniata</taxon>
        <taxon>Vertebrata</taxon>
        <taxon>Euteleostomi</taxon>
        <taxon>Mammalia</taxon>
        <taxon>Eutheria</taxon>
        <taxon>Laurasiatheria</taxon>
        <taxon>Chiroptera</taxon>
        <taxon>Yinpterochiroptera</taxon>
        <taxon>Pteropodoidea</taxon>
        <taxon>Pteropodidae</taxon>
        <taxon>Pteropodinae</taxon>
        <taxon>Pteropus</taxon>
    </lineage>
</organism>
<accession>A0A6P6BTM7</accession>
<dbReference type="GO" id="GO:0016779">
    <property type="term" value="F:nucleotidyltransferase activity"/>
    <property type="evidence" value="ECO:0007669"/>
    <property type="project" value="UniProtKB-KW"/>
</dbReference>
<reference evidence="9" key="1">
    <citation type="submission" date="2025-08" db="UniProtKB">
        <authorList>
            <consortium name="RefSeq"/>
        </authorList>
    </citation>
    <scope>IDENTIFICATION</scope>
    <source>
        <tissue evidence="9">Kidney</tissue>
    </source>
</reference>
<keyword evidence="4" id="KW-0255">Endonuclease</keyword>
<dbReference type="Gene3D" id="2.30.30.850">
    <property type="match status" value="1"/>
</dbReference>
<evidence type="ECO:0000256" key="3">
    <source>
        <dbReference type="ARBA" id="ARBA00022722"/>
    </source>
</evidence>
<keyword evidence="2" id="KW-0548">Nucleotidyltransferase</keyword>
<dbReference type="SUPFAM" id="SSF47943">
    <property type="entry name" value="Retrovirus capsid protein, N-terminal core domain"/>
    <property type="match status" value="1"/>
</dbReference>
<evidence type="ECO:0000256" key="1">
    <source>
        <dbReference type="ARBA" id="ARBA00022679"/>
    </source>
</evidence>
<dbReference type="Pfam" id="PF18697">
    <property type="entry name" value="MLVIN_C"/>
    <property type="match status" value="1"/>
</dbReference>
<keyword evidence="3" id="KW-0540">Nuclease</keyword>
<gene>
    <name evidence="9" type="primary">LOC111731214</name>
</gene>
<feature type="domain" description="Core shell protein Gag P30" evidence="6">
    <location>
        <begin position="159"/>
        <end position="282"/>
    </location>
</feature>
<evidence type="ECO:0000256" key="4">
    <source>
        <dbReference type="ARBA" id="ARBA00022759"/>
    </source>
</evidence>
<dbReference type="GO" id="GO:0019068">
    <property type="term" value="P:virion assembly"/>
    <property type="evidence" value="ECO:0007669"/>
    <property type="project" value="InterPro"/>
</dbReference>
<feature type="domain" description="Murine leukemia virus integrase C-terminal" evidence="7">
    <location>
        <begin position="309"/>
        <end position="364"/>
    </location>
</feature>
<dbReference type="KEGG" id="pvp:111731214"/>
<dbReference type="Gene3D" id="1.10.375.10">
    <property type="entry name" value="Human Immunodeficiency Virus Type 1 Capsid Protein"/>
    <property type="match status" value="1"/>
</dbReference>
<dbReference type="InterPro" id="IPR040643">
    <property type="entry name" value="MLVIN_C"/>
</dbReference>
<dbReference type="InterPro" id="IPR003036">
    <property type="entry name" value="Gag_P30"/>
</dbReference>
<dbReference type="GO" id="GO:0004519">
    <property type="term" value="F:endonuclease activity"/>
    <property type="evidence" value="ECO:0007669"/>
    <property type="project" value="UniProtKB-KW"/>
</dbReference>
<evidence type="ECO:0000313" key="8">
    <source>
        <dbReference type="Proteomes" id="UP000515202"/>
    </source>
</evidence>
<dbReference type="AlphaFoldDB" id="A0A6P6BTM7"/>
<evidence type="ECO:0000256" key="5">
    <source>
        <dbReference type="ARBA" id="ARBA00022801"/>
    </source>
</evidence>
<evidence type="ECO:0000313" key="9">
    <source>
        <dbReference type="RefSeq" id="XP_023378458.1"/>
    </source>
</evidence>
<sequence>MNEAVTSTCVSSFNSSGEKLGCGGLKRKLKGNSENFVGNFFKKLAEKAAAVVKSQGALRHLRNPLNLFYGHLWRIRRSSIPLPIALLVTPLGLLILGRQPLFGAHHTLGWGLSTTLHRILTPIPDSSQPAAVLAPLRKIAPPGGDTQTSFMVYVPFSTSDLYNWKSQTPAFSEKSQGLTSLLESIFSTHQPTWDDCQQLLQVLFTTEEKEHILREAARGVSDPTGQLTTDPAWVQLVFPSTRPDWNPNTDQGKEALLRYRQLLLQGLWAAARRPVNLSKTLQALHLARKDIRHLVSATRETPGQSLKPHSHSPDDWIWVKKVQPASLEHCWDGPFPVILTTPTAVKVDGRRHWIHHTRIKAAHPPQTSEQWTLRQTEDSLKIRLSRVQSGPS</sequence>
<dbReference type="RefSeq" id="XP_023378458.1">
    <property type="nucleotide sequence ID" value="XM_023522690.1"/>
</dbReference>
<keyword evidence="5" id="KW-0378">Hydrolase</keyword>
<evidence type="ECO:0000256" key="2">
    <source>
        <dbReference type="ARBA" id="ARBA00022695"/>
    </source>
</evidence>
<dbReference type="GeneID" id="111731214"/>
<protein>
    <submittedName>
        <fullName evidence="9">Uncharacterized protein LOC111731214</fullName>
    </submittedName>
</protein>
<dbReference type="InterPro" id="IPR050462">
    <property type="entry name" value="Retroviral_Gag-Pol_poly"/>
</dbReference>
<dbReference type="InterPro" id="IPR008919">
    <property type="entry name" value="Retrov_capsid_N"/>
</dbReference>
<keyword evidence="1" id="KW-0808">Transferase</keyword>
<keyword evidence="8" id="KW-1185">Reference proteome</keyword>
<evidence type="ECO:0000259" key="6">
    <source>
        <dbReference type="Pfam" id="PF02093"/>
    </source>
</evidence>
<dbReference type="GO" id="GO:0016787">
    <property type="term" value="F:hydrolase activity"/>
    <property type="evidence" value="ECO:0007669"/>
    <property type="project" value="UniProtKB-KW"/>
</dbReference>
<proteinExistence type="predicted"/>
<dbReference type="PANTHER" id="PTHR33166">
    <property type="entry name" value="GAG_P30 DOMAIN-CONTAINING PROTEIN"/>
    <property type="match status" value="1"/>
</dbReference>
<name>A0A6P6BTM7_PTEVA</name>